<organism evidence="2 3">
    <name type="scientific">Sediminibacillus halophilus</name>
    <dbReference type="NCBI Taxonomy" id="482461"/>
    <lineage>
        <taxon>Bacteria</taxon>
        <taxon>Bacillati</taxon>
        <taxon>Bacillota</taxon>
        <taxon>Bacilli</taxon>
        <taxon>Bacillales</taxon>
        <taxon>Bacillaceae</taxon>
        <taxon>Sediminibacillus</taxon>
    </lineage>
</organism>
<evidence type="ECO:0000313" key="2">
    <source>
        <dbReference type="EMBL" id="SDM43083.1"/>
    </source>
</evidence>
<dbReference type="AlphaFoldDB" id="A0A1G9T5T7"/>
<protein>
    <recommendedName>
        <fullName evidence="4">Copper resistance protein D</fullName>
    </recommendedName>
</protein>
<keyword evidence="1" id="KW-1133">Transmembrane helix</keyword>
<name>A0A1G9T5T7_9BACI</name>
<accession>A0A1G9T5T7</accession>
<feature type="transmembrane region" description="Helical" evidence="1">
    <location>
        <begin position="6"/>
        <end position="30"/>
    </location>
</feature>
<dbReference type="Proteomes" id="UP000182347">
    <property type="component" value="Unassembled WGS sequence"/>
</dbReference>
<keyword evidence="1" id="KW-0812">Transmembrane</keyword>
<keyword evidence="3" id="KW-1185">Reference proteome</keyword>
<feature type="transmembrane region" description="Helical" evidence="1">
    <location>
        <begin position="75"/>
        <end position="95"/>
    </location>
</feature>
<feature type="transmembrane region" description="Helical" evidence="1">
    <location>
        <begin position="50"/>
        <end position="69"/>
    </location>
</feature>
<gene>
    <name evidence="2" type="ORF">SAMN05216244_2447</name>
</gene>
<sequence length="144" mass="16184">MYSFIIFLHVISALFLGCFLAFPLAINTLFSRTSNELITSLKTILAFTRAGHYALVLIMVSGGWMVIGYSSYPSLFWVTLSTLILILIGGLIGMVNKNIKQIIFANDSKKALLENMVKLKWYGWITFLSILIAVFVMTNRSLFS</sequence>
<dbReference type="RefSeq" id="WP_074599380.1">
    <property type="nucleotide sequence ID" value="NZ_FNHF01000003.1"/>
</dbReference>
<feature type="transmembrane region" description="Helical" evidence="1">
    <location>
        <begin position="119"/>
        <end position="138"/>
    </location>
</feature>
<evidence type="ECO:0008006" key="4">
    <source>
        <dbReference type="Google" id="ProtNLM"/>
    </source>
</evidence>
<evidence type="ECO:0000313" key="3">
    <source>
        <dbReference type="Proteomes" id="UP000182347"/>
    </source>
</evidence>
<dbReference type="STRING" id="482461.SAMN05216244_2447"/>
<keyword evidence="1" id="KW-0472">Membrane</keyword>
<reference evidence="3" key="1">
    <citation type="submission" date="2016-10" db="EMBL/GenBank/DDBJ databases">
        <authorList>
            <person name="Varghese N."/>
            <person name="Submissions S."/>
        </authorList>
    </citation>
    <scope>NUCLEOTIDE SEQUENCE [LARGE SCALE GENOMIC DNA]</scope>
    <source>
        <strain evidence="3">CGMCC 1.6199</strain>
    </source>
</reference>
<evidence type="ECO:0000256" key="1">
    <source>
        <dbReference type="SAM" id="Phobius"/>
    </source>
</evidence>
<dbReference type="OrthoDB" id="2886943at2"/>
<proteinExistence type="predicted"/>
<dbReference type="EMBL" id="FNHF01000003">
    <property type="protein sequence ID" value="SDM43083.1"/>
    <property type="molecule type" value="Genomic_DNA"/>
</dbReference>